<organism evidence="1 2">
    <name type="scientific">Smallanthus sonchifolius</name>
    <dbReference type="NCBI Taxonomy" id="185202"/>
    <lineage>
        <taxon>Eukaryota</taxon>
        <taxon>Viridiplantae</taxon>
        <taxon>Streptophyta</taxon>
        <taxon>Embryophyta</taxon>
        <taxon>Tracheophyta</taxon>
        <taxon>Spermatophyta</taxon>
        <taxon>Magnoliopsida</taxon>
        <taxon>eudicotyledons</taxon>
        <taxon>Gunneridae</taxon>
        <taxon>Pentapetalae</taxon>
        <taxon>asterids</taxon>
        <taxon>campanulids</taxon>
        <taxon>Asterales</taxon>
        <taxon>Asteraceae</taxon>
        <taxon>Asteroideae</taxon>
        <taxon>Heliantheae alliance</taxon>
        <taxon>Millerieae</taxon>
        <taxon>Smallanthus</taxon>
    </lineage>
</organism>
<accession>A0ACB8YGG4</accession>
<comment type="caution">
    <text evidence="1">The sequence shown here is derived from an EMBL/GenBank/DDBJ whole genome shotgun (WGS) entry which is preliminary data.</text>
</comment>
<gene>
    <name evidence="1" type="ORF">L1987_83541</name>
</gene>
<reference evidence="2" key="1">
    <citation type="journal article" date="2022" name="Mol. Ecol. Resour.">
        <title>The genomes of chicory, endive, great burdock and yacon provide insights into Asteraceae palaeo-polyploidization history and plant inulin production.</title>
        <authorList>
            <person name="Fan W."/>
            <person name="Wang S."/>
            <person name="Wang H."/>
            <person name="Wang A."/>
            <person name="Jiang F."/>
            <person name="Liu H."/>
            <person name="Zhao H."/>
            <person name="Xu D."/>
            <person name="Zhang Y."/>
        </authorList>
    </citation>
    <scope>NUCLEOTIDE SEQUENCE [LARGE SCALE GENOMIC DNA]</scope>
    <source>
        <strain evidence="2">cv. Yunnan</strain>
    </source>
</reference>
<evidence type="ECO:0000313" key="1">
    <source>
        <dbReference type="EMBL" id="KAI3683045.1"/>
    </source>
</evidence>
<reference evidence="1 2" key="2">
    <citation type="journal article" date="2022" name="Mol. Ecol. Resour.">
        <title>The genomes of chicory, endive, great burdock and yacon provide insights into Asteraceae paleo-polyploidization history and plant inulin production.</title>
        <authorList>
            <person name="Fan W."/>
            <person name="Wang S."/>
            <person name="Wang H."/>
            <person name="Wang A."/>
            <person name="Jiang F."/>
            <person name="Liu H."/>
            <person name="Zhao H."/>
            <person name="Xu D."/>
            <person name="Zhang Y."/>
        </authorList>
    </citation>
    <scope>NUCLEOTIDE SEQUENCE [LARGE SCALE GENOMIC DNA]</scope>
    <source>
        <strain evidence="2">cv. Yunnan</strain>
        <tissue evidence="1">Leaves</tissue>
    </source>
</reference>
<keyword evidence="2" id="KW-1185">Reference proteome</keyword>
<sequence>MVVMVTTTFLGDNSEQQVTFWNDRPQAKASTKDNIFHYALEHESCTPSEKFDSKFTQSTIGKERGPVDTVMKATTQDLGFSQGKPVAVLQIVVSSAMQSIAPISR</sequence>
<protein>
    <submittedName>
        <fullName evidence="1">Uncharacterized protein</fullName>
    </submittedName>
</protein>
<evidence type="ECO:0000313" key="2">
    <source>
        <dbReference type="Proteomes" id="UP001056120"/>
    </source>
</evidence>
<dbReference type="EMBL" id="CM042045">
    <property type="protein sequence ID" value="KAI3683045.1"/>
    <property type="molecule type" value="Genomic_DNA"/>
</dbReference>
<name>A0ACB8YGG4_9ASTR</name>
<dbReference type="Proteomes" id="UP001056120">
    <property type="component" value="Linkage Group LG28"/>
</dbReference>
<proteinExistence type="predicted"/>